<dbReference type="Proteomes" id="UP000694660">
    <property type="component" value="Unassembled WGS sequence"/>
</dbReference>
<dbReference type="Gene3D" id="3.40.30.10">
    <property type="entry name" value="Glutaredoxin"/>
    <property type="match status" value="1"/>
</dbReference>
<evidence type="ECO:0000313" key="4">
    <source>
        <dbReference type="Proteomes" id="UP000694660"/>
    </source>
</evidence>
<sequence length="120" mass="13322">MGTAPSHLPHIEFWFDPASTYSYVAAADVARLEAEGLASFDDRPFLLGPIFARQGWTDSPFKLYRAKGEYMWRDLARLCTERRLPLRWPGTTPSGAPHGRLALYNRPLSSGKNPSGTLGA</sequence>
<comment type="caution">
    <text evidence="3">The sequence shown here is derived from an EMBL/GenBank/DDBJ whole genome shotgun (WGS) entry which is preliminary data.</text>
</comment>
<proteinExistence type="predicted"/>
<name>A0A944HG01_DENI1</name>
<evidence type="ECO:0000259" key="2">
    <source>
        <dbReference type="Pfam" id="PF01323"/>
    </source>
</evidence>
<dbReference type="GO" id="GO:0016491">
    <property type="term" value="F:oxidoreductase activity"/>
    <property type="evidence" value="ECO:0007669"/>
    <property type="project" value="InterPro"/>
</dbReference>
<dbReference type="Pfam" id="PF01323">
    <property type="entry name" value="DSBA"/>
    <property type="match status" value="1"/>
</dbReference>
<dbReference type="SUPFAM" id="SSF52833">
    <property type="entry name" value="Thioredoxin-like"/>
    <property type="match status" value="1"/>
</dbReference>
<feature type="compositionally biased region" description="Polar residues" evidence="1">
    <location>
        <begin position="107"/>
        <end position="120"/>
    </location>
</feature>
<keyword evidence="4" id="KW-1185">Reference proteome</keyword>
<dbReference type="RefSeq" id="WP_214364088.1">
    <property type="nucleotide sequence ID" value="NZ_JAEKFT010000059.1"/>
</dbReference>
<accession>A0A944HG01</accession>
<feature type="domain" description="DSBA-like thioredoxin" evidence="2">
    <location>
        <begin position="11"/>
        <end position="92"/>
    </location>
</feature>
<dbReference type="InterPro" id="IPR036249">
    <property type="entry name" value="Thioredoxin-like_sf"/>
</dbReference>
<gene>
    <name evidence="3" type="ORF">I8J34_23560</name>
</gene>
<reference evidence="4" key="1">
    <citation type="journal article" date="2022" name="ISME J.">
        <title>Genetic and phylogenetic analysis of dissimilatory iodate-reducing bacteria identifies potential niches across the world's oceans.</title>
        <authorList>
            <person name="Reyes-Umana V."/>
            <person name="Henning Z."/>
            <person name="Lee K."/>
            <person name="Barnum T.P."/>
            <person name="Coates J.D."/>
        </authorList>
    </citation>
    <scope>NUCLEOTIDE SEQUENCE [LARGE SCALE GENOMIC DNA]</scope>
    <source>
        <strain evidence="4">IR12</strain>
    </source>
</reference>
<dbReference type="EMBL" id="JAEKFT010000059">
    <property type="protein sequence ID" value="MBT0964166.1"/>
    <property type="molecule type" value="Genomic_DNA"/>
</dbReference>
<organism evidence="3 4">
    <name type="scientific">Denitromonas iodatirespirans</name>
    <dbReference type="NCBI Taxonomy" id="2795389"/>
    <lineage>
        <taxon>Bacteria</taxon>
        <taxon>Pseudomonadati</taxon>
        <taxon>Pseudomonadota</taxon>
        <taxon>Betaproteobacteria</taxon>
        <taxon>Rhodocyclales</taxon>
        <taxon>Zoogloeaceae</taxon>
        <taxon>Denitromonas</taxon>
    </lineage>
</organism>
<evidence type="ECO:0000256" key="1">
    <source>
        <dbReference type="SAM" id="MobiDB-lite"/>
    </source>
</evidence>
<evidence type="ECO:0000313" key="3">
    <source>
        <dbReference type="EMBL" id="MBT0964166.1"/>
    </source>
</evidence>
<feature type="region of interest" description="Disordered" evidence="1">
    <location>
        <begin position="89"/>
        <end position="120"/>
    </location>
</feature>
<dbReference type="AlphaFoldDB" id="A0A944HG01"/>
<dbReference type="InterPro" id="IPR001853">
    <property type="entry name" value="DSBA-like_thioredoxin_dom"/>
</dbReference>
<protein>
    <submittedName>
        <fullName evidence="3">DsbA family protein</fullName>
    </submittedName>
</protein>